<keyword evidence="4 7" id="KW-0812">Transmembrane</keyword>
<evidence type="ECO:0000256" key="7">
    <source>
        <dbReference type="SAM" id="Phobius"/>
    </source>
</evidence>
<dbReference type="Pfam" id="PF02417">
    <property type="entry name" value="Chromate_transp"/>
    <property type="match status" value="1"/>
</dbReference>
<protein>
    <submittedName>
        <fullName evidence="8">Chromate transporter</fullName>
    </submittedName>
</protein>
<evidence type="ECO:0000256" key="6">
    <source>
        <dbReference type="ARBA" id="ARBA00023136"/>
    </source>
</evidence>
<dbReference type="EMBL" id="CP126446">
    <property type="protein sequence ID" value="WIF97762.1"/>
    <property type="molecule type" value="Genomic_DNA"/>
</dbReference>
<proteinExistence type="inferred from homology"/>
<feature type="transmembrane region" description="Helical" evidence="7">
    <location>
        <begin position="149"/>
        <end position="180"/>
    </location>
</feature>
<dbReference type="PANTHER" id="PTHR43663">
    <property type="entry name" value="CHROMATE TRANSPORT PROTEIN-RELATED"/>
    <property type="match status" value="1"/>
</dbReference>
<keyword evidence="6 7" id="KW-0472">Membrane</keyword>
<dbReference type="RefSeq" id="WP_231417853.1">
    <property type="nucleotide sequence ID" value="NZ_CP126446.1"/>
</dbReference>
<evidence type="ECO:0000313" key="9">
    <source>
        <dbReference type="Proteomes" id="UP001236652"/>
    </source>
</evidence>
<sequence length="197" mass="21305">MRKDRVGVKALHIFLAFFRVGILGYGGGPASIPLVHKEVVEKYKWMNDDEFSDVLALANTLPGPIATKMAGYIGYRVQGLFGVLNAVLATIVPTIILMIVLLTSLASLKDQPWVQGMTQAVVPVVGVMLGVLTWQFVKKSKDGLGWTPTILLALVTGVFMEVLNVHPGIIIAILLMAAFLKKDKTSSKSKQQEGVSS</sequence>
<evidence type="ECO:0000256" key="3">
    <source>
        <dbReference type="ARBA" id="ARBA00022475"/>
    </source>
</evidence>
<evidence type="ECO:0000256" key="4">
    <source>
        <dbReference type="ARBA" id="ARBA00022692"/>
    </source>
</evidence>
<feature type="transmembrane region" description="Helical" evidence="7">
    <location>
        <begin position="86"/>
        <end position="108"/>
    </location>
</feature>
<keyword evidence="9" id="KW-1185">Reference proteome</keyword>
<dbReference type="Proteomes" id="UP001236652">
    <property type="component" value="Chromosome"/>
</dbReference>
<comment type="similarity">
    <text evidence="2">Belongs to the chromate ion transporter (CHR) (TC 2.A.51) family.</text>
</comment>
<name>A0ABY8UW83_9BACI</name>
<dbReference type="PANTHER" id="PTHR43663:SF1">
    <property type="entry name" value="CHROMATE TRANSPORTER"/>
    <property type="match status" value="1"/>
</dbReference>
<evidence type="ECO:0000256" key="5">
    <source>
        <dbReference type="ARBA" id="ARBA00022989"/>
    </source>
</evidence>
<dbReference type="InterPro" id="IPR003370">
    <property type="entry name" value="Chromate_transpt"/>
</dbReference>
<organism evidence="8 9">
    <name type="scientific">Pontibacillus chungwhensis</name>
    <dbReference type="NCBI Taxonomy" id="265426"/>
    <lineage>
        <taxon>Bacteria</taxon>
        <taxon>Bacillati</taxon>
        <taxon>Bacillota</taxon>
        <taxon>Bacilli</taxon>
        <taxon>Bacillales</taxon>
        <taxon>Bacillaceae</taxon>
        <taxon>Pontibacillus</taxon>
    </lineage>
</organism>
<comment type="subcellular location">
    <subcellularLocation>
        <location evidence="1">Cell membrane</location>
        <topology evidence="1">Multi-pass membrane protein</topology>
    </subcellularLocation>
</comment>
<gene>
    <name evidence="8" type="ORF">QNI29_18870</name>
</gene>
<evidence type="ECO:0000256" key="1">
    <source>
        <dbReference type="ARBA" id="ARBA00004651"/>
    </source>
</evidence>
<reference evidence="8 9" key="1">
    <citation type="submission" date="2023-05" db="EMBL/GenBank/DDBJ databases">
        <title>Comparative genomics reveals the evidence of polycyclic aromatic hydrocarbons degradation in moderately halophilic genus Pontibacillus.</title>
        <authorList>
            <person name="Yang H."/>
            <person name="Qian Z."/>
        </authorList>
    </citation>
    <scope>NUCLEOTIDE SEQUENCE [LARGE SCALE GENOMIC DNA]</scope>
    <source>
        <strain evidence="9">HN14</strain>
    </source>
</reference>
<keyword evidence="5 7" id="KW-1133">Transmembrane helix</keyword>
<dbReference type="InterPro" id="IPR052518">
    <property type="entry name" value="CHR_Transporter"/>
</dbReference>
<feature type="transmembrane region" description="Helical" evidence="7">
    <location>
        <begin position="120"/>
        <end position="137"/>
    </location>
</feature>
<evidence type="ECO:0000256" key="2">
    <source>
        <dbReference type="ARBA" id="ARBA00005262"/>
    </source>
</evidence>
<feature type="transmembrane region" description="Helical" evidence="7">
    <location>
        <begin position="12"/>
        <end position="35"/>
    </location>
</feature>
<keyword evidence="3" id="KW-1003">Cell membrane</keyword>
<accession>A0ABY8UW83</accession>
<evidence type="ECO:0000313" key="8">
    <source>
        <dbReference type="EMBL" id="WIF97762.1"/>
    </source>
</evidence>